<dbReference type="RefSeq" id="WP_093310990.1">
    <property type="nucleotide sequence ID" value="NZ_FNYH01000010.1"/>
</dbReference>
<evidence type="ECO:0000313" key="5">
    <source>
        <dbReference type="EMBL" id="SEI78284.1"/>
    </source>
</evidence>
<dbReference type="InterPro" id="IPR051685">
    <property type="entry name" value="Ycf3/AcsC/BcsC/TPR_MFPF"/>
</dbReference>
<dbReference type="SUPFAM" id="SSF48452">
    <property type="entry name" value="TPR-like"/>
    <property type="match status" value="1"/>
</dbReference>
<dbReference type="Pfam" id="PF13847">
    <property type="entry name" value="Methyltransf_31"/>
    <property type="match status" value="1"/>
</dbReference>
<dbReference type="InterPro" id="IPR011990">
    <property type="entry name" value="TPR-like_helical_dom_sf"/>
</dbReference>
<sequence length="688" mass="77569">MSNLEQKSLEDIYREAVRLHQAGELDEAGELYRHILDEDPNNGFAMHLLGVIALDQDMYDAAEIVIQDAIDLQPDLAEAYANLGRVQFELGKYPEAIENLEKAIGFKPELTHVFSWIGRAYNQEDESHKALVAFRHALKNGDDSALVWDGMAQALRNFVRLKFADDARVFDDALAKDLIQVTRLQLLDAHELVPTIARWVNQQADIQHWQSLLAQGDEAGLKQHLLTCQTLIHPLFRYLLEQQINKDSKIESLLLSTRALLLDLWQQDFAEDMQALLSALAQQMYLNEYIYPVSAHEEQVLAELRQAIAKGYIARQLPGHGALLLLAAYEPLHMHTWARDADLLKQLLLNPAMQPVLEQQILEPVNEIALWAQAENAPENASLDEYPKLAPSPRWQKQAFIKTLGLAQTLAKAFPHYEQPEELVPQTGTQGLALVVGCGTGQLAYQWAQRCPELAINAFDADLRALAYGINRKNQSQLDNLHFGCAPIEAMQTSEHTFQLIDASGGCLLNSLQLSANPARDLGILKQLLAQDGLLKLRLASEAGLAALRSGYQALNDAGSLEQIDLRQFRMQLLTSSVKEQQRISTLPEFFSYSGFKKLLQEPMTGLNLRDLQSILSELGLEFLGFEFPHYVAIFEDYQAWISSGFAGVVDEDPHGVNLNQWRRFEEKHPHLFTSGYEFWVRPIQVND</sequence>
<dbReference type="PANTHER" id="PTHR44943:SF8">
    <property type="entry name" value="TPR REPEAT-CONTAINING PROTEIN MJ0263"/>
    <property type="match status" value="1"/>
</dbReference>
<feature type="domain" description="Methyltransferase" evidence="4">
    <location>
        <begin position="436"/>
        <end position="537"/>
    </location>
</feature>
<protein>
    <submittedName>
        <fullName evidence="5">Tetratricopeptide repeat-containing protein</fullName>
    </submittedName>
</protein>
<dbReference type="Pfam" id="PF00515">
    <property type="entry name" value="TPR_1"/>
    <property type="match status" value="1"/>
</dbReference>
<evidence type="ECO:0000256" key="3">
    <source>
        <dbReference type="PROSITE-ProRule" id="PRU00339"/>
    </source>
</evidence>
<reference evidence="6" key="1">
    <citation type="submission" date="2016-10" db="EMBL/GenBank/DDBJ databases">
        <authorList>
            <person name="Varghese N."/>
            <person name="Submissions S."/>
        </authorList>
    </citation>
    <scope>NUCLEOTIDE SEQUENCE [LARGE SCALE GENOMIC DNA]</scope>
    <source>
        <strain evidence="6">DSM 7165</strain>
    </source>
</reference>
<keyword evidence="2 3" id="KW-0802">TPR repeat</keyword>
<dbReference type="AlphaFoldDB" id="A0A1H6TJC5"/>
<dbReference type="InterPro" id="IPR029063">
    <property type="entry name" value="SAM-dependent_MTases_sf"/>
</dbReference>
<dbReference type="PANTHER" id="PTHR44943">
    <property type="entry name" value="CELLULOSE SYNTHASE OPERON PROTEIN C"/>
    <property type="match status" value="1"/>
</dbReference>
<proteinExistence type="predicted"/>
<dbReference type="InterPro" id="IPR025714">
    <property type="entry name" value="Methyltranfer_dom"/>
</dbReference>
<dbReference type="EMBL" id="FNYH01000010">
    <property type="protein sequence ID" value="SEI78284.1"/>
    <property type="molecule type" value="Genomic_DNA"/>
</dbReference>
<dbReference type="PROSITE" id="PS50005">
    <property type="entry name" value="TPR"/>
    <property type="match status" value="1"/>
</dbReference>
<dbReference type="Pfam" id="PF13181">
    <property type="entry name" value="TPR_8"/>
    <property type="match status" value="1"/>
</dbReference>
<gene>
    <name evidence="5" type="ORF">SAMN05421831_11031</name>
</gene>
<dbReference type="SMART" id="SM00028">
    <property type="entry name" value="TPR"/>
    <property type="match status" value="4"/>
</dbReference>
<dbReference type="CDD" id="cd02440">
    <property type="entry name" value="AdoMet_MTases"/>
    <property type="match status" value="1"/>
</dbReference>
<dbReference type="PROSITE" id="PS50293">
    <property type="entry name" value="TPR_REGION"/>
    <property type="match status" value="1"/>
</dbReference>
<evidence type="ECO:0000256" key="1">
    <source>
        <dbReference type="ARBA" id="ARBA00022737"/>
    </source>
</evidence>
<dbReference type="Gene3D" id="1.25.40.10">
    <property type="entry name" value="Tetratricopeptide repeat domain"/>
    <property type="match status" value="1"/>
</dbReference>
<dbReference type="SUPFAM" id="SSF53335">
    <property type="entry name" value="S-adenosyl-L-methionine-dependent methyltransferases"/>
    <property type="match status" value="1"/>
</dbReference>
<accession>A0A1H6TJC5</accession>
<feature type="repeat" description="TPR" evidence="3">
    <location>
        <begin position="77"/>
        <end position="110"/>
    </location>
</feature>
<evidence type="ECO:0000259" key="4">
    <source>
        <dbReference type="Pfam" id="PF13847"/>
    </source>
</evidence>
<evidence type="ECO:0000313" key="6">
    <source>
        <dbReference type="Proteomes" id="UP000242999"/>
    </source>
</evidence>
<dbReference type="STRING" id="64971.SAMN05421831_11031"/>
<dbReference type="Proteomes" id="UP000242999">
    <property type="component" value="Unassembled WGS sequence"/>
</dbReference>
<evidence type="ECO:0000256" key="2">
    <source>
        <dbReference type="ARBA" id="ARBA00022803"/>
    </source>
</evidence>
<dbReference type="Gene3D" id="3.40.50.150">
    <property type="entry name" value="Vaccinia Virus protein VP39"/>
    <property type="match status" value="1"/>
</dbReference>
<keyword evidence="6" id="KW-1185">Reference proteome</keyword>
<keyword evidence="1" id="KW-0677">Repeat</keyword>
<organism evidence="5 6">
    <name type="scientific">Allopseudospirillum japonicum</name>
    <dbReference type="NCBI Taxonomy" id="64971"/>
    <lineage>
        <taxon>Bacteria</taxon>
        <taxon>Pseudomonadati</taxon>
        <taxon>Pseudomonadota</taxon>
        <taxon>Gammaproteobacteria</taxon>
        <taxon>Oceanospirillales</taxon>
        <taxon>Oceanospirillaceae</taxon>
        <taxon>Allopseudospirillum</taxon>
    </lineage>
</organism>
<name>A0A1H6TJC5_9GAMM</name>
<dbReference type="InterPro" id="IPR019734">
    <property type="entry name" value="TPR_rpt"/>
</dbReference>